<comment type="caution">
    <text evidence="1">The sequence shown here is derived from an EMBL/GenBank/DDBJ whole genome shotgun (WGS) entry which is preliminary data.</text>
</comment>
<accession>A0A0J9XB11</accession>
<name>A0A0J9XB11_GEOCN</name>
<dbReference type="AlphaFoldDB" id="A0A0J9XB11"/>
<dbReference type="Proteomes" id="UP000242525">
    <property type="component" value="Unassembled WGS sequence"/>
</dbReference>
<reference evidence="1" key="1">
    <citation type="submission" date="2014-03" db="EMBL/GenBank/DDBJ databases">
        <authorList>
            <person name="Casaregola S."/>
        </authorList>
    </citation>
    <scope>NUCLEOTIDE SEQUENCE [LARGE SCALE GENOMIC DNA]</scope>
    <source>
        <strain evidence="1">CLIB 918</strain>
    </source>
</reference>
<sequence>MKYERLSKQLISPFIFSSRRLFCSSNFYLRSSQHDDKQFAGNNPFFFHFNDPPFNLNTLVSRVQKSGLLEAPKNINDKVKDELHEPTLIDAIHSCKELSRLLTSVKGTSGSRTQDIHKLKQTLKNSRKFKTPLHLLESIIEANRPGMSMPVIKVYISEPPFPDTVQAISAIESLFKESHFKGWRSIKSVSDYNDLVYIALRRALLRKEIEYAYELAALAKPSAFTGLNRHIILSNVSFSLMSTGAVIALSQIFEIPTAVTAMSVMCMGLLQYTQLLKQLGSRTRVRLRRLSSAISPSSSIWAQQVYFDMVNRIAIAYDELIDLNVDNFHKMADEHHKLQQNNLELEQADSNNSSQTIDISPKSDAHDIQQRKLVKSKLTLVTTDQEQMFNEYWTSAGVGFEWVEPDQDPADVIIRRIRQKEDC</sequence>
<dbReference type="OrthoDB" id="4096984at2759"/>
<evidence type="ECO:0000313" key="2">
    <source>
        <dbReference type="Proteomes" id="UP000242525"/>
    </source>
</evidence>
<organism evidence="1 2">
    <name type="scientific">Geotrichum candidum</name>
    <name type="common">Oospora lactis</name>
    <name type="synonym">Dipodascus geotrichum</name>
    <dbReference type="NCBI Taxonomy" id="1173061"/>
    <lineage>
        <taxon>Eukaryota</taxon>
        <taxon>Fungi</taxon>
        <taxon>Dikarya</taxon>
        <taxon>Ascomycota</taxon>
        <taxon>Saccharomycotina</taxon>
        <taxon>Dipodascomycetes</taxon>
        <taxon>Dipodascales</taxon>
        <taxon>Dipodascaceae</taxon>
        <taxon>Geotrichum</taxon>
    </lineage>
</organism>
<gene>
    <name evidence="1" type="ORF">BN980_GECA06s03464g</name>
</gene>
<keyword evidence="2" id="KW-1185">Reference proteome</keyword>
<protein>
    <submittedName>
        <fullName evidence="1">Uncharacterized protein</fullName>
    </submittedName>
</protein>
<evidence type="ECO:0000313" key="1">
    <source>
        <dbReference type="EMBL" id="CDO54019.1"/>
    </source>
</evidence>
<proteinExistence type="predicted"/>
<dbReference type="EMBL" id="CCBN010000006">
    <property type="protein sequence ID" value="CDO54019.1"/>
    <property type="molecule type" value="Genomic_DNA"/>
</dbReference>